<evidence type="ECO:0000313" key="2">
    <source>
        <dbReference type="Proteomes" id="UP001597362"/>
    </source>
</evidence>
<dbReference type="RefSeq" id="WP_377771003.1">
    <property type="nucleotide sequence ID" value="NZ_JBHUHO010000021.1"/>
</dbReference>
<evidence type="ECO:0008006" key="3">
    <source>
        <dbReference type="Google" id="ProtNLM"/>
    </source>
</evidence>
<accession>A0ABW4YIR3</accession>
<organism evidence="1 2">
    <name type="scientific">Paenibacillus yanchengensis</name>
    <dbReference type="NCBI Taxonomy" id="2035833"/>
    <lineage>
        <taxon>Bacteria</taxon>
        <taxon>Bacillati</taxon>
        <taxon>Bacillota</taxon>
        <taxon>Bacilli</taxon>
        <taxon>Bacillales</taxon>
        <taxon>Paenibacillaceae</taxon>
        <taxon>Paenibacillus</taxon>
    </lineage>
</organism>
<proteinExistence type="predicted"/>
<evidence type="ECO:0000313" key="1">
    <source>
        <dbReference type="EMBL" id="MFD2115640.1"/>
    </source>
</evidence>
<name>A0ABW4YIR3_9BACL</name>
<keyword evidence="2" id="KW-1185">Reference proteome</keyword>
<sequence length="146" mass="16558">MKKKEIINFITQGRYSEASSLINIFDSKKIEDLIMEISYEVSSITIYSFICKLIAENESVDLHILAASVMINPLSFIEGAYETSLYHVRRAIELDSSDVSLKEMIIFLHLTPDEVVSKDEAIQVASEILIIDPNNKAVLDLYEKLI</sequence>
<reference evidence="2" key="1">
    <citation type="journal article" date="2019" name="Int. J. Syst. Evol. Microbiol.">
        <title>The Global Catalogue of Microorganisms (GCM) 10K type strain sequencing project: providing services to taxonomists for standard genome sequencing and annotation.</title>
        <authorList>
            <consortium name="The Broad Institute Genomics Platform"/>
            <consortium name="The Broad Institute Genome Sequencing Center for Infectious Disease"/>
            <person name="Wu L."/>
            <person name="Ma J."/>
        </authorList>
    </citation>
    <scope>NUCLEOTIDE SEQUENCE [LARGE SCALE GENOMIC DNA]</scope>
    <source>
        <strain evidence="2">GH52</strain>
    </source>
</reference>
<dbReference type="EMBL" id="JBHUHO010000021">
    <property type="protein sequence ID" value="MFD2115640.1"/>
    <property type="molecule type" value="Genomic_DNA"/>
</dbReference>
<dbReference type="Proteomes" id="UP001597362">
    <property type="component" value="Unassembled WGS sequence"/>
</dbReference>
<comment type="caution">
    <text evidence="1">The sequence shown here is derived from an EMBL/GenBank/DDBJ whole genome shotgun (WGS) entry which is preliminary data.</text>
</comment>
<protein>
    <recommendedName>
        <fullName evidence="3">Immunity protein 30 domain-containing protein</fullName>
    </recommendedName>
</protein>
<gene>
    <name evidence="1" type="ORF">ACFSJH_07845</name>
</gene>